<dbReference type="Gene3D" id="1.10.443.10">
    <property type="entry name" value="Intergrase catalytic core"/>
    <property type="match status" value="1"/>
</dbReference>
<keyword evidence="1" id="KW-0233">DNA recombination</keyword>
<dbReference type="InterPro" id="IPR002104">
    <property type="entry name" value="Integrase_catalytic"/>
</dbReference>
<protein>
    <submittedName>
        <fullName evidence="3">Phage integrase family</fullName>
    </submittedName>
</protein>
<gene>
    <name evidence="3" type="ORF">CVAR292_00502</name>
</gene>
<evidence type="ECO:0000313" key="3">
    <source>
        <dbReference type="EMBL" id="CUU65185.1"/>
    </source>
</evidence>
<reference evidence="4" key="1">
    <citation type="submission" date="2015-11" db="EMBL/GenBank/DDBJ databases">
        <authorList>
            <person name="Dugat-Bony E."/>
        </authorList>
    </citation>
    <scope>NUCLEOTIDE SEQUENCE [LARGE SCALE GENOMIC DNA]</scope>
    <source>
        <strain evidence="4">Mu292</strain>
    </source>
</reference>
<organism evidence="3 4">
    <name type="scientific">Corynebacterium variabile</name>
    <dbReference type="NCBI Taxonomy" id="1727"/>
    <lineage>
        <taxon>Bacteria</taxon>
        <taxon>Bacillati</taxon>
        <taxon>Actinomycetota</taxon>
        <taxon>Actinomycetes</taxon>
        <taxon>Mycobacteriales</taxon>
        <taxon>Corynebacteriaceae</taxon>
        <taxon>Corynebacterium</taxon>
    </lineage>
</organism>
<dbReference type="RefSeq" id="WP_073883491.1">
    <property type="nucleotide sequence ID" value="NZ_FAUH01000002.1"/>
</dbReference>
<dbReference type="Pfam" id="PF00589">
    <property type="entry name" value="Phage_integrase"/>
    <property type="match status" value="1"/>
</dbReference>
<dbReference type="Proteomes" id="UP000182498">
    <property type="component" value="Unassembled WGS sequence"/>
</dbReference>
<accession>A0A110BGD2</accession>
<proteinExistence type="predicted"/>
<keyword evidence="4" id="KW-1185">Reference proteome</keyword>
<dbReference type="SUPFAM" id="SSF56349">
    <property type="entry name" value="DNA breaking-rejoining enzymes"/>
    <property type="match status" value="1"/>
</dbReference>
<evidence type="ECO:0000259" key="2">
    <source>
        <dbReference type="PROSITE" id="PS51898"/>
    </source>
</evidence>
<dbReference type="GO" id="GO:0003677">
    <property type="term" value="F:DNA binding"/>
    <property type="evidence" value="ECO:0007669"/>
    <property type="project" value="InterPro"/>
</dbReference>
<feature type="domain" description="Tyr recombinase" evidence="2">
    <location>
        <begin position="1"/>
        <end position="142"/>
    </location>
</feature>
<dbReference type="AlphaFoldDB" id="A0A110BGD2"/>
<name>A0A110BGD2_9CORY</name>
<dbReference type="EMBL" id="FAUH01000002">
    <property type="protein sequence ID" value="CUU65185.1"/>
    <property type="molecule type" value="Genomic_DNA"/>
</dbReference>
<dbReference type="GO" id="GO:0006310">
    <property type="term" value="P:DNA recombination"/>
    <property type="evidence" value="ECO:0007669"/>
    <property type="project" value="UniProtKB-KW"/>
</dbReference>
<evidence type="ECO:0000313" key="4">
    <source>
        <dbReference type="Proteomes" id="UP000182498"/>
    </source>
</evidence>
<dbReference type="InterPro" id="IPR011010">
    <property type="entry name" value="DNA_brk_join_enz"/>
</dbReference>
<dbReference type="InterPro" id="IPR013762">
    <property type="entry name" value="Integrase-like_cat_sf"/>
</dbReference>
<dbReference type="PROSITE" id="PS51898">
    <property type="entry name" value="TYR_RECOMBINASE"/>
    <property type="match status" value="1"/>
</dbReference>
<dbReference type="GO" id="GO:0015074">
    <property type="term" value="P:DNA integration"/>
    <property type="evidence" value="ECO:0007669"/>
    <property type="project" value="InterPro"/>
</dbReference>
<sequence length="159" mass="17297">MAHDLAWDAILDGRCRELTDEEIAEVELDGTVVVAIRKTGWYQKMVWHPSWITDLLDAVEDADDDVQVVQVAAAWLGERGVDRLPAHEKVTPHHFRDTAASLAISTGADVVRVSKLLGHRDGSVTLRHYASLFPGGLDEVAAGLDALLNAPKVKSGDNP</sequence>
<evidence type="ECO:0000256" key="1">
    <source>
        <dbReference type="ARBA" id="ARBA00023172"/>
    </source>
</evidence>